<evidence type="ECO:0000256" key="3">
    <source>
        <dbReference type="ARBA" id="ARBA00022723"/>
    </source>
</evidence>
<gene>
    <name evidence="7" type="ORF">ACIKP9_06175</name>
</gene>
<evidence type="ECO:0000313" key="8">
    <source>
        <dbReference type="Proteomes" id="UP001617669"/>
    </source>
</evidence>
<dbReference type="Proteomes" id="UP001617669">
    <property type="component" value="Unassembled WGS sequence"/>
</dbReference>
<dbReference type="Pfam" id="PF01257">
    <property type="entry name" value="2Fe-2S_thioredx"/>
    <property type="match status" value="1"/>
</dbReference>
<dbReference type="InterPro" id="IPR002023">
    <property type="entry name" value="NuoE-like"/>
</dbReference>
<keyword evidence="8" id="KW-1185">Reference proteome</keyword>
<reference evidence="7 8" key="1">
    <citation type="submission" date="2024-11" db="EMBL/GenBank/DDBJ databases">
        <authorList>
            <person name="Kaparullina E.N."/>
            <person name="Delegan Y.A."/>
            <person name="Doronina N.V."/>
        </authorList>
    </citation>
    <scope>NUCLEOTIDE SEQUENCE [LARGE SCALE GENOMIC DNA]</scope>
    <source>
        <strain evidence="7 8">7sh_L</strain>
    </source>
</reference>
<name>A0ABW8GL73_9PROT</name>
<comment type="similarity">
    <text evidence="1">Belongs to the complex I 24 kDa subunit family.</text>
</comment>
<organism evidence="7 8">
    <name type="scientific">Methylobacillus methanolivorans</name>
    <dbReference type="NCBI Taxonomy" id="1848927"/>
    <lineage>
        <taxon>Bacteria</taxon>
        <taxon>Pseudomonadati</taxon>
        <taxon>Pseudomonadota</taxon>
        <taxon>Betaproteobacteria</taxon>
        <taxon>Nitrosomonadales</taxon>
        <taxon>Methylophilaceae</taxon>
        <taxon>Methylobacillus</taxon>
    </lineage>
</organism>
<dbReference type="InterPro" id="IPR041921">
    <property type="entry name" value="NuoE_N"/>
</dbReference>
<sequence>MHDQMARIKSHIESHQHMAGALLPLLHAIQDDLGYIPEECYGNIAKALNLSVAEVHGVVSFYHHFRTHPPGKHVLQVCRAESCQAMGCNALESHVKSTLGIDYHETTSDGSITLEPVYCLGNCACSPAIMLDDEIYGRVSPQQVEQLLANARRAS</sequence>
<dbReference type="RefSeq" id="WP_230347828.1">
    <property type="nucleotide sequence ID" value="NZ_JBIWXY010000001.1"/>
</dbReference>
<dbReference type="InterPro" id="IPR028431">
    <property type="entry name" value="NADP_DH_HndA-like"/>
</dbReference>
<dbReference type="EMBL" id="JBIWXY010000001">
    <property type="protein sequence ID" value="MFJ5445812.1"/>
    <property type="molecule type" value="Genomic_DNA"/>
</dbReference>
<keyword evidence="5" id="KW-0411">Iron-sulfur</keyword>
<accession>A0ABW8GL73</accession>
<evidence type="ECO:0000256" key="4">
    <source>
        <dbReference type="ARBA" id="ARBA00023004"/>
    </source>
</evidence>
<evidence type="ECO:0000256" key="5">
    <source>
        <dbReference type="ARBA" id="ARBA00023014"/>
    </source>
</evidence>
<comment type="cofactor">
    <cofactor evidence="6">
        <name>[2Fe-2S] cluster</name>
        <dbReference type="ChEBI" id="CHEBI:190135"/>
    </cofactor>
</comment>
<dbReference type="PANTHER" id="PTHR43342:SF1">
    <property type="entry name" value="BIFURCATING [FEFE] HYDROGENASE GAMMA SUBUNIT"/>
    <property type="match status" value="1"/>
</dbReference>
<dbReference type="InterPro" id="IPR036249">
    <property type="entry name" value="Thioredoxin-like_sf"/>
</dbReference>
<dbReference type="Gene3D" id="1.10.10.1590">
    <property type="entry name" value="NADH-quinone oxidoreductase subunit E"/>
    <property type="match status" value="1"/>
</dbReference>
<proteinExistence type="inferred from homology"/>
<dbReference type="NCBIfam" id="NF004638">
    <property type="entry name" value="PRK05988.1"/>
    <property type="match status" value="1"/>
</dbReference>
<evidence type="ECO:0000313" key="7">
    <source>
        <dbReference type="EMBL" id="MFJ5445812.1"/>
    </source>
</evidence>
<evidence type="ECO:0000256" key="2">
    <source>
        <dbReference type="ARBA" id="ARBA00022714"/>
    </source>
</evidence>
<dbReference type="CDD" id="cd03081">
    <property type="entry name" value="TRX_Fd_NuoE_FDH_gamma"/>
    <property type="match status" value="1"/>
</dbReference>
<evidence type="ECO:0000256" key="6">
    <source>
        <dbReference type="ARBA" id="ARBA00034078"/>
    </source>
</evidence>
<protein>
    <submittedName>
        <fullName evidence="7">Formate dehydrogenase subunit gamma</fullName>
    </submittedName>
</protein>
<keyword evidence="2" id="KW-0001">2Fe-2S</keyword>
<dbReference type="Gene3D" id="3.40.30.10">
    <property type="entry name" value="Glutaredoxin"/>
    <property type="match status" value="1"/>
</dbReference>
<dbReference type="PANTHER" id="PTHR43342">
    <property type="entry name" value="NADH-QUINONE OXIDOREDUCTASE, E SUBUNIT"/>
    <property type="match status" value="1"/>
</dbReference>
<dbReference type="PIRSF" id="PIRSF000216">
    <property type="entry name" value="NADH_DH_24kDa"/>
    <property type="match status" value="1"/>
</dbReference>
<evidence type="ECO:0000256" key="1">
    <source>
        <dbReference type="ARBA" id="ARBA00010643"/>
    </source>
</evidence>
<keyword evidence="3" id="KW-0479">Metal-binding</keyword>
<keyword evidence="4" id="KW-0408">Iron</keyword>
<comment type="caution">
    <text evidence="7">The sequence shown here is derived from an EMBL/GenBank/DDBJ whole genome shotgun (WGS) entry which is preliminary data.</text>
</comment>
<dbReference type="SUPFAM" id="SSF52833">
    <property type="entry name" value="Thioredoxin-like"/>
    <property type="match status" value="1"/>
</dbReference>